<dbReference type="EMBL" id="AFVQ02000109">
    <property type="protein sequence ID" value="KLI02323.1"/>
    <property type="molecule type" value="Genomic_DNA"/>
</dbReference>
<evidence type="ECO:0000313" key="7">
    <source>
        <dbReference type="Proteomes" id="UP000035553"/>
    </source>
</evidence>
<dbReference type="AlphaFoldDB" id="A0A0U1QNF4"/>
<dbReference type="EC" id="6.5.1.1" evidence="2"/>
<dbReference type="Pfam" id="PF01068">
    <property type="entry name" value="DNA_ligase_A_M"/>
    <property type="match status" value="1"/>
</dbReference>
<dbReference type="Gene3D" id="3.30.470.30">
    <property type="entry name" value="DNA ligase/mRNA capping enzyme"/>
    <property type="match status" value="1"/>
</dbReference>
<reference evidence="6 7" key="1">
    <citation type="journal article" date="2011" name="J. Bacteriol.">
        <title>Draft genome sequence of Sporolactobacillus inulinus strain CASD, an efficient D-lactic acid-producing bacterium with high-concentration lactate tolerance capability.</title>
        <authorList>
            <person name="Yu B."/>
            <person name="Su F."/>
            <person name="Wang L."/>
            <person name="Xu K."/>
            <person name="Zhao B."/>
            <person name="Xu P."/>
        </authorList>
    </citation>
    <scope>NUCLEOTIDE SEQUENCE [LARGE SCALE GENOMIC DNA]</scope>
    <source>
        <strain evidence="6 7">CASD</strain>
    </source>
</reference>
<dbReference type="CDD" id="cd07971">
    <property type="entry name" value="OBF_DNA_ligase_LigD"/>
    <property type="match status" value="1"/>
</dbReference>
<evidence type="ECO:0000256" key="3">
    <source>
        <dbReference type="ARBA" id="ARBA00022598"/>
    </source>
</evidence>
<evidence type="ECO:0000259" key="5">
    <source>
        <dbReference type="PROSITE" id="PS50160"/>
    </source>
</evidence>
<sequence length="322" mass="36585">MDFQPIKPFEPIKADVIPNGPDWVHQVKWDGVRLLAYYDGHEARLFNRRQHERTLQYPELASSIHASPASSLILDGELIALDTNGRPSFHEIMKRDRTTPTAHAKAADSIRVFYMVFDLLYVNGDWLNAYPLSDRIERLQQWLPLADPIHLVPTYDNGDALFASVKEKHMEGIVSKKRNSRYGIGGKNGNWRKIKVTEDLIAVVGAVTYRDGRVNALLIGQYNSEHRLVYIGRVGSGSLTSQDWQAVTRLAELLKSPANPFERQPKDVKKVSWLVPQLTVKIEFQEWTENGSLRQPRILAFVDENPDQCILEEGSDEGGNFP</sequence>
<dbReference type="InterPro" id="IPR012309">
    <property type="entry name" value="DNA_ligase_ATP-dep_C"/>
</dbReference>
<dbReference type="RefSeq" id="WP_010023692.1">
    <property type="nucleotide sequence ID" value="NZ_AFVQ02000109.1"/>
</dbReference>
<dbReference type="SUPFAM" id="SSF50249">
    <property type="entry name" value="Nucleic acid-binding proteins"/>
    <property type="match status" value="1"/>
</dbReference>
<dbReference type="InterPro" id="IPR012310">
    <property type="entry name" value="DNA_ligase_ATP-dep_cent"/>
</dbReference>
<dbReference type="Gene3D" id="3.30.1490.70">
    <property type="match status" value="1"/>
</dbReference>
<dbReference type="Proteomes" id="UP000035553">
    <property type="component" value="Unassembled WGS sequence"/>
</dbReference>
<evidence type="ECO:0000256" key="1">
    <source>
        <dbReference type="ARBA" id="ARBA00007572"/>
    </source>
</evidence>
<dbReference type="OrthoDB" id="9802472at2"/>
<dbReference type="GO" id="GO:0006281">
    <property type="term" value="P:DNA repair"/>
    <property type="evidence" value="ECO:0007669"/>
    <property type="project" value="InterPro"/>
</dbReference>
<dbReference type="GO" id="GO:0005524">
    <property type="term" value="F:ATP binding"/>
    <property type="evidence" value="ECO:0007669"/>
    <property type="project" value="InterPro"/>
</dbReference>
<dbReference type="CDD" id="cd07906">
    <property type="entry name" value="Adenylation_DNA_ligase_LigD_LigC"/>
    <property type="match status" value="1"/>
</dbReference>
<dbReference type="PROSITE" id="PS50160">
    <property type="entry name" value="DNA_LIGASE_A3"/>
    <property type="match status" value="1"/>
</dbReference>
<keyword evidence="7" id="KW-1185">Reference proteome</keyword>
<dbReference type="GO" id="GO:0003910">
    <property type="term" value="F:DNA ligase (ATP) activity"/>
    <property type="evidence" value="ECO:0007669"/>
    <property type="project" value="UniProtKB-EC"/>
</dbReference>
<dbReference type="GO" id="GO:0006310">
    <property type="term" value="P:DNA recombination"/>
    <property type="evidence" value="ECO:0007669"/>
    <property type="project" value="InterPro"/>
</dbReference>
<dbReference type="Gene3D" id="2.40.50.140">
    <property type="entry name" value="Nucleic acid-binding proteins"/>
    <property type="match status" value="1"/>
</dbReference>
<name>A0A0U1QNF4_9BACL</name>
<gene>
    <name evidence="6" type="ORF">SINU_08630</name>
</gene>
<dbReference type="PANTHER" id="PTHR45674:SF4">
    <property type="entry name" value="DNA LIGASE 1"/>
    <property type="match status" value="1"/>
</dbReference>
<dbReference type="SUPFAM" id="SSF56091">
    <property type="entry name" value="DNA ligase/mRNA capping enzyme, catalytic domain"/>
    <property type="match status" value="1"/>
</dbReference>
<comment type="catalytic activity">
    <reaction evidence="4">
        <text>ATP + (deoxyribonucleotide)n-3'-hydroxyl + 5'-phospho-(deoxyribonucleotide)m = (deoxyribonucleotide)n+m + AMP + diphosphate.</text>
        <dbReference type="EC" id="6.5.1.1"/>
    </reaction>
</comment>
<dbReference type="InterPro" id="IPR012340">
    <property type="entry name" value="NA-bd_OB-fold"/>
</dbReference>
<dbReference type="Pfam" id="PF04679">
    <property type="entry name" value="DNA_ligase_A_C"/>
    <property type="match status" value="1"/>
</dbReference>
<organism evidence="6 7">
    <name type="scientific">Sporolactobacillus inulinus CASD</name>
    <dbReference type="NCBI Taxonomy" id="1069536"/>
    <lineage>
        <taxon>Bacteria</taxon>
        <taxon>Bacillati</taxon>
        <taxon>Bacillota</taxon>
        <taxon>Bacilli</taxon>
        <taxon>Bacillales</taxon>
        <taxon>Sporolactobacillaceae</taxon>
        <taxon>Sporolactobacillus</taxon>
    </lineage>
</organism>
<evidence type="ECO:0000313" key="6">
    <source>
        <dbReference type="EMBL" id="KLI02323.1"/>
    </source>
</evidence>
<protein>
    <recommendedName>
        <fullName evidence="2">DNA ligase (ATP)</fullName>
        <ecNumber evidence="2">6.5.1.1</ecNumber>
    </recommendedName>
</protein>
<comment type="caution">
    <text evidence="6">The sequence shown here is derived from an EMBL/GenBank/DDBJ whole genome shotgun (WGS) entry which is preliminary data.</text>
</comment>
<dbReference type="STRING" id="1069536.SINU_08630"/>
<proteinExistence type="inferred from homology"/>
<comment type="similarity">
    <text evidence="1">Belongs to the ATP-dependent DNA ligase family.</text>
</comment>
<keyword evidence="3" id="KW-0436">Ligase</keyword>
<dbReference type="PANTHER" id="PTHR45674">
    <property type="entry name" value="DNA LIGASE 1/3 FAMILY MEMBER"/>
    <property type="match status" value="1"/>
</dbReference>
<feature type="domain" description="ATP-dependent DNA ligase family profile" evidence="5">
    <location>
        <begin position="105"/>
        <end position="195"/>
    </location>
</feature>
<accession>A0A0U1QNF4</accession>
<evidence type="ECO:0000256" key="2">
    <source>
        <dbReference type="ARBA" id="ARBA00012727"/>
    </source>
</evidence>
<evidence type="ECO:0000256" key="4">
    <source>
        <dbReference type="ARBA" id="ARBA00034003"/>
    </source>
</evidence>
<dbReference type="InterPro" id="IPR050191">
    <property type="entry name" value="ATP-dep_DNA_ligase"/>
</dbReference>